<dbReference type="PANTHER" id="PTHR11733:SF195">
    <property type="entry name" value="ENDOTHELIN-CONVERTING ENZYME-LIKE 1"/>
    <property type="match status" value="1"/>
</dbReference>
<organism evidence="2 3">
    <name type="scientific">Scyliorhinus torazame</name>
    <name type="common">Cloudy catshark</name>
    <name type="synonym">Catulus torazame</name>
    <dbReference type="NCBI Taxonomy" id="75743"/>
    <lineage>
        <taxon>Eukaryota</taxon>
        <taxon>Metazoa</taxon>
        <taxon>Chordata</taxon>
        <taxon>Craniata</taxon>
        <taxon>Vertebrata</taxon>
        <taxon>Chondrichthyes</taxon>
        <taxon>Elasmobranchii</taxon>
        <taxon>Galeomorphii</taxon>
        <taxon>Galeoidea</taxon>
        <taxon>Carcharhiniformes</taxon>
        <taxon>Scyliorhinidae</taxon>
        <taxon>Scyliorhinus</taxon>
    </lineage>
</organism>
<dbReference type="SUPFAM" id="SSF55486">
    <property type="entry name" value="Metalloproteases ('zincins'), catalytic domain"/>
    <property type="match status" value="1"/>
</dbReference>
<dbReference type="OrthoDB" id="6475849at2759"/>
<dbReference type="InterPro" id="IPR000718">
    <property type="entry name" value="Peptidase_M13"/>
</dbReference>
<protein>
    <recommendedName>
        <fullName evidence="1">Peptidase M13 C-terminal domain-containing protein</fullName>
    </recommendedName>
</protein>
<gene>
    <name evidence="2" type="ORF">scyTo_0023221</name>
</gene>
<dbReference type="InterPro" id="IPR018497">
    <property type="entry name" value="Peptidase_M13_C"/>
</dbReference>
<dbReference type="Pfam" id="PF01431">
    <property type="entry name" value="Peptidase_M13"/>
    <property type="match status" value="1"/>
</dbReference>
<keyword evidence="3" id="KW-1185">Reference proteome</keyword>
<dbReference type="EMBL" id="BFAA01027355">
    <property type="protein sequence ID" value="GCB82413.1"/>
    <property type="molecule type" value="Genomic_DNA"/>
</dbReference>
<dbReference type="Gene3D" id="3.40.390.10">
    <property type="entry name" value="Collagenase (Catalytic Domain)"/>
    <property type="match status" value="1"/>
</dbReference>
<evidence type="ECO:0000313" key="3">
    <source>
        <dbReference type="Proteomes" id="UP000288216"/>
    </source>
</evidence>
<comment type="caution">
    <text evidence="2">The sequence shown here is derived from an EMBL/GenBank/DDBJ whole genome shotgun (WGS) entry which is preliminary data.</text>
</comment>
<dbReference type="PROSITE" id="PS51885">
    <property type="entry name" value="NEPRILYSIN"/>
    <property type="match status" value="1"/>
</dbReference>
<dbReference type="Proteomes" id="UP000288216">
    <property type="component" value="Unassembled WGS sequence"/>
</dbReference>
<dbReference type="GO" id="GO:0005886">
    <property type="term" value="C:plasma membrane"/>
    <property type="evidence" value="ECO:0007669"/>
    <property type="project" value="TreeGrafter"/>
</dbReference>
<dbReference type="PANTHER" id="PTHR11733">
    <property type="entry name" value="ZINC METALLOPROTEASE FAMILY M13 NEPRILYSIN-RELATED"/>
    <property type="match status" value="1"/>
</dbReference>
<evidence type="ECO:0000259" key="1">
    <source>
        <dbReference type="Pfam" id="PF01431"/>
    </source>
</evidence>
<reference evidence="2 3" key="1">
    <citation type="journal article" date="2018" name="Nat. Ecol. Evol.">
        <title>Shark genomes provide insights into elasmobranch evolution and the origin of vertebrates.</title>
        <authorList>
            <person name="Hara Y"/>
            <person name="Yamaguchi K"/>
            <person name="Onimaru K"/>
            <person name="Kadota M"/>
            <person name="Koyanagi M"/>
            <person name="Keeley SD"/>
            <person name="Tatsumi K"/>
            <person name="Tanaka K"/>
            <person name="Motone F"/>
            <person name="Kageyama Y"/>
            <person name="Nozu R"/>
            <person name="Adachi N"/>
            <person name="Nishimura O"/>
            <person name="Nakagawa R"/>
            <person name="Tanegashima C"/>
            <person name="Kiyatake I"/>
            <person name="Matsumoto R"/>
            <person name="Murakumo K"/>
            <person name="Nishida K"/>
            <person name="Terakita A"/>
            <person name="Kuratani S"/>
            <person name="Sato K"/>
            <person name="Hyodo S Kuraku.S."/>
        </authorList>
    </citation>
    <scope>NUCLEOTIDE SEQUENCE [LARGE SCALE GENOMIC DNA]</scope>
</reference>
<sequence>FYGSISTIYFATIGLPLQVSGQLTLGENIADMGGLKLAYYAYQKWIRDHGPERPLPGLKYTHNQLLFIAFAQIRATNILLMIHSERLFSTFIGFSLVKLWDLVPGSFSSPEIRKGD</sequence>
<feature type="domain" description="Peptidase M13 C-terminal" evidence="1">
    <location>
        <begin position="18"/>
        <end position="74"/>
    </location>
</feature>
<proteinExistence type="predicted"/>
<evidence type="ECO:0000313" key="2">
    <source>
        <dbReference type="EMBL" id="GCB82413.1"/>
    </source>
</evidence>
<dbReference type="AlphaFoldDB" id="A0A401QAK5"/>
<dbReference type="GO" id="GO:0004222">
    <property type="term" value="F:metalloendopeptidase activity"/>
    <property type="evidence" value="ECO:0007669"/>
    <property type="project" value="InterPro"/>
</dbReference>
<dbReference type="InterPro" id="IPR024079">
    <property type="entry name" value="MetalloPept_cat_dom_sf"/>
</dbReference>
<dbReference type="STRING" id="75743.A0A401QAK5"/>
<accession>A0A401QAK5</accession>
<name>A0A401QAK5_SCYTO</name>
<dbReference type="GO" id="GO:0016485">
    <property type="term" value="P:protein processing"/>
    <property type="evidence" value="ECO:0007669"/>
    <property type="project" value="TreeGrafter"/>
</dbReference>
<feature type="non-terminal residue" evidence="2">
    <location>
        <position position="1"/>
    </location>
</feature>